<dbReference type="Pfam" id="PF01071">
    <property type="entry name" value="GARS_A"/>
    <property type="match status" value="1"/>
</dbReference>
<evidence type="ECO:0000256" key="6">
    <source>
        <dbReference type="PROSITE-ProRule" id="PRU00409"/>
    </source>
</evidence>
<name>A0ABZ3CK94_9STAP</name>
<dbReference type="PANTHER" id="PTHR21621">
    <property type="entry name" value="RIBOSOMAL PROTEIN S6 MODIFICATION PROTEIN"/>
    <property type="match status" value="1"/>
</dbReference>
<dbReference type="Proteomes" id="UP001455384">
    <property type="component" value="Chromosome"/>
</dbReference>
<keyword evidence="9" id="KW-1185">Reference proteome</keyword>
<keyword evidence="4 6" id="KW-0547">Nucleotide-binding</keyword>
<comment type="cofactor">
    <cofactor evidence="1">
        <name>Mn(2+)</name>
        <dbReference type="ChEBI" id="CHEBI:29035"/>
    </cofactor>
</comment>
<dbReference type="Gene3D" id="3.30.470.20">
    <property type="entry name" value="ATP-grasp fold, B domain"/>
    <property type="match status" value="2"/>
</dbReference>
<organism evidence="8 9">
    <name type="scientific">Salinicoccus bachuensis</name>
    <dbReference type="NCBI Taxonomy" id="3136731"/>
    <lineage>
        <taxon>Bacteria</taxon>
        <taxon>Bacillati</taxon>
        <taxon>Bacillota</taxon>
        <taxon>Bacilli</taxon>
        <taxon>Bacillales</taxon>
        <taxon>Staphylococcaceae</taxon>
        <taxon>Salinicoccus</taxon>
    </lineage>
</organism>
<dbReference type="PANTHER" id="PTHR21621:SF0">
    <property type="entry name" value="BETA-CITRYLGLUTAMATE SYNTHASE B-RELATED"/>
    <property type="match status" value="1"/>
</dbReference>
<dbReference type="EMBL" id="CP138333">
    <property type="protein sequence ID" value="WZX30219.1"/>
    <property type="molecule type" value="Genomic_DNA"/>
</dbReference>
<evidence type="ECO:0000313" key="8">
    <source>
        <dbReference type="EMBL" id="WZX30219.1"/>
    </source>
</evidence>
<evidence type="ECO:0000259" key="7">
    <source>
        <dbReference type="PROSITE" id="PS50975"/>
    </source>
</evidence>
<evidence type="ECO:0000256" key="3">
    <source>
        <dbReference type="ARBA" id="ARBA00022598"/>
    </source>
</evidence>
<protein>
    <submittedName>
        <fullName evidence="8">ATP-grasp domain-containing protein</fullName>
    </submittedName>
</protein>
<dbReference type="RefSeq" id="WP_342388738.1">
    <property type="nucleotide sequence ID" value="NZ_CP138333.2"/>
</dbReference>
<gene>
    <name evidence="8" type="ORF">RQP18_03285</name>
</gene>
<evidence type="ECO:0000256" key="2">
    <source>
        <dbReference type="ARBA" id="ARBA00001946"/>
    </source>
</evidence>
<comment type="cofactor">
    <cofactor evidence="2">
        <name>Mg(2+)</name>
        <dbReference type="ChEBI" id="CHEBI:18420"/>
    </cofactor>
</comment>
<accession>A0ABZ3CK94</accession>
<keyword evidence="3" id="KW-0436">Ligase</keyword>
<evidence type="ECO:0000256" key="5">
    <source>
        <dbReference type="ARBA" id="ARBA00022840"/>
    </source>
</evidence>
<dbReference type="InterPro" id="IPR020561">
    <property type="entry name" value="PRibGlycinamid_synth_ATP-grasp"/>
</dbReference>
<dbReference type="InterPro" id="IPR011761">
    <property type="entry name" value="ATP-grasp"/>
</dbReference>
<keyword evidence="5 6" id="KW-0067">ATP-binding</keyword>
<feature type="domain" description="ATP-grasp" evidence="7">
    <location>
        <begin position="90"/>
        <end position="346"/>
    </location>
</feature>
<proteinExistence type="predicted"/>
<dbReference type="PROSITE" id="PS50975">
    <property type="entry name" value="ATP_GRASP"/>
    <property type="match status" value="1"/>
</dbReference>
<reference evidence="9" key="1">
    <citation type="submission" date="2023-10" db="EMBL/GenBank/DDBJ databases">
        <title>Genome analysis and identification of Salinococcus sp. Bachu38 nov., a PGPR from the rhizosphere of Tamarix.</title>
        <authorList>
            <person name="Liang Z."/>
            <person name="Zhang X."/>
            <person name="Jia J."/>
            <person name="Chen X."/>
            <person name="Wang Y."/>
            <person name="Wang Q."/>
            <person name="Wang R."/>
        </authorList>
    </citation>
    <scope>NUCLEOTIDE SEQUENCE [LARGE SCALE GENOMIC DNA]</scope>
    <source>
        <strain evidence="9">Bachu38</strain>
    </source>
</reference>
<sequence>MRENQVEYIIESVSDLERNRYKYNVELDSFNLAVRTLEDMGKDYEFLKEGKNPQIAIYNNGRLAAPFKRHRYPSNADVARKICDNKISTENFLKANNIMTTNSKVFNASEFSEARNYAYGSQNAIVIKPLNLSGGKGVSIDVKKEDFEYAWNYAVKAQQDSDIENPKVIIQDMVDGFEIRFTVIEGLFFSATLRMPAYVVGDGKSSVDRLIDQKNKIRKRSGYFKKMLIRKNEHLDHLLSSKGFALDSVLDEGEPLLLHRVSNTHFGGETFNITHLVSKELKEQAENAIAAIPGLHTAGLDMMIRSFEDTQGTVIETNFRPAFQFLYYPYKGAPVDPLKYHFEIFFLEDSMKQGELNINDLTPTNQRLLKARYSFLYKKQQYITKAIQTMNLF</sequence>
<evidence type="ECO:0000256" key="4">
    <source>
        <dbReference type="ARBA" id="ARBA00022741"/>
    </source>
</evidence>
<evidence type="ECO:0000313" key="9">
    <source>
        <dbReference type="Proteomes" id="UP001455384"/>
    </source>
</evidence>
<dbReference type="SUPFAM" id="SSF56059">
    <property type="entry name" value="Glutathione synthetase ATP-binding domain-like"/>
    <property type="match status" value="1"/>
</dbReference>
<evidence type="ECO:0000256" key="1">
    <source>
        <dbReference type="ARBA" id="ARBA00001936"/>
    </source>
</evidence>